<dbReference type="Pfam" id="PF01657">
    <property type="entry name" value="Stress-antifung"/>
    <property type="match status" value="2"/>
</dbReference>
<dbReference type="EMBL" id="BTGU01000032">
    <property type="protein sequence ID" value="GMN49766.1"/>
    <property type="molecule type" value="Genomic_DNA"/>
</dbReference>
<feature type="signal peptide" evidence="5">
    <location>
        <begin position="1"/>
        <end position="28"/>
    </location>
</feature>
<evidence type="ECO:0000313" key="8">
    <source>
        <dbReference type="Proteomes" id="UP001187192"/>
    </source>
</evidence>
<organism evidence="7 8">
    <name type="scientific">Ficus carica</name>
    <name type="common">Common fig</name>
    <dbReference type="NCBI Taxonomy" id="3494"/>
    <lineage>
        <taxon>Eukaryota</taxon>
        <taxon>Viridiplantae</taxon>
        <taxon>Streptophyta</taxon>
        <taxon>Embryophyta</taxon>
        <taxon>Tracheophyta</taxon>
        <taxon>Spermatophyta</taxon>
        <taxon>Magnoliopsida</taxon>
        <taxon>eudicotyledons</taxon>
        <taxon>Gunneridae</taxon>
        <taxon>Pentapetalae</taxon>
        <taxon>rosids</taxon>
        <taxon>fabids</taxon>
        <taxon>Rosales</taxon>
        <taxon>Moraceae</taxon>
        <taxon>Ficeae</taxon>
        <taxon>Ficus</taxon>
    </lineage>
</organism>
<dbReference type="InterPro" id="IPR038408">
    <property type="entry name" value="GNK2_sf"/>
</dbReference>
<sequence length="338" mass="37160">MARILSPSGTLFFILFHIFILLISQAVAQLPDFVYSVCLNDKGNYTANSIYQANLNHLLSILPSQGGNGYGFYNHSYGNSSNKVYAIGFCRGDVKPDVCSSCLNNATQRLTQVCPNQKETLGWYDLCMLRYSNRSMLGVLETAQTFFWWNAQNVSSHVDEFTKDLRSLLDSLKYQAAAGGSLRKFATGSATAPEFQTLYALVECTPDLSQRDCNNCLDYMFGNIPGFGDMKTGGGDISTNCNFWYDTQLFYDPTADTPLASSPPSLAPTSSPPSPSSPNNTTTTGGNEGNTSRNIVIITVVSSSVVALALIISVCACLNITRAKRRDENYVQYNLFWY</sequence>
<dbReference type="PANTHER" id="PTHR32099">
    <property type="entry name" value="CYSTEINE-RICH REPEAT SECRETORY PROTEIN"/>
    <property type="match status" value="1"/>
</dbReference>
<dbReference type="PROSITE" id="PS51473">
    <property type="entry name" value="GNK2"/>
    <property type="match status" value="2"/>
</dbReference>
<dbReference type="PANTHER" id="PTHR32099:SF103">
    <property type="entry name" value="GNK2-HOMOLOGOUS DOMAIN-CONTAINING PROTEIN"/>
    <property type="match status" value="1"/>
</dbReference>
<keyword evidence="2" id="KW-0677">Repeat</keyword>
<evidence type="ECO:0000256" key="2">
    <source>
        <dbReference type="ARBA" id="ARBA00022737"/>
    </source>
</evidence>
<dbReference type="Proteomes" id="UP001187192">
    <property type="component" value="Unassembled WGS sequence"/>
</dbReference>
<dbReference type="InterPro" id="IPR002902">
    <property type="entry name" value="GNK2"/>
</dbReference>
<keyword evidence="8" id="KW-1185">Reference proteome</keyword>
<feature type="compositionally biased region" description="Low complexity" evidence="3">
    <location>
        <begin position="277"/>
        <end position="289"/>
    </location>
</feature>
<accession>A0AA88DB73</accession>
<dbReference type="FunFam" id="3.30.430.20:FF:000003">
    <property type="entry name" value="Cysteine-rich RLK (RECEPTOR-like protein kinase) 10"/>
    <property type="match status" value="1"/>
</dbReference>
<evidence type="ECO:0000313" key="7">
    <source>
        <dbReference type="EMBL" id="GMN49766.1"/>
    </source>
</evidence>
<feature type="region of interest" description="Disordered" evidence="3">
    <location>
        <begin position="260"/>
        <end position="289"/>
    </location>
</feature>
<comment type="caution">
    <text evidence="7">The sequence shown here is derived from an EMBL/GenBank/DDBJ whole genome shotgun (WGS) entry which is preliminary data.</text>
</comment>
<dbReference type="Gene3D" id="3.30.430.20">
    <property type="entry name" value="Gnk2 domain, C-X8-C-X2-C motif"/>
    <property type="match status" value="2"/>
</dbReference>
<dbReference type="FunFam" id="3.30.430.20:FF:000002">
    <property type="entry name" value="Cysteine-rich receptor-like protein kinase 10"/>
    <property type="match status" value="1"/>
</dbReference>
<evidence type="ECO:0000259" key="6">
    <source>
        <dbReference type="PROSITE" id="PS51473"/>
    </source>
</evidence>
<keyword evidence="4" id="KW-1133">Transmembrane helix</keyword>
<feature type="chain" id="PRO_5041676483" description="Gnk2-homologous domain-containing protein" evidence="5">
    <location>
        <begin position="29"/>
        <end position="338"/>
    </location>
</feature>
<protein>
    <recommendedName>
        <fullName evidence="6">Gnk2-homologous domain-containing protein</fullName>
    </recommendedName>
</protein>
<feature type="domain" description="Gnk2-homologous" evidence="6">
    <location>
        <begin position="33"/>
        <end position="136"/>
    </location>
</feature>
<gene>
    <name evidence="7" type="ORF">TIFTF001_018925</name>
</gene>
<name>A0AA88DB73_FICCA</name>
<feature type="transmembrane region" description="Helical" evidence="4">
    <location>
        <begin position="295"/>
        <end position="320"/>
    </location>
</feature>
<evidence type="ECO:0000256" key="4">
    <source>
        <dbReference type="SAM" id="Phobius"/>
    </source>
</evidence>
<keyword evidence="1 5" id="KW-0732">Signal</keyword>
<feature type="domain" description="Gnk2-homologous" evidence="6">
    <location>
        <begin position="142"/>
        <end position="250"/>
    </location>
</feature>
<dbReference type="AlphaFoldDB" id="A0AA88DB73"/>
<evidence type="ECO:0000256" key="1">
    <source>
        <dbReference type="ARBA" id="ARBA00022729"/>
    </source>
</evidence>
<keyword evidence="4" id="KW-0812">Transmembrane</keyword>
<keyword evidence="4" id="KW-0472">Membrane</keyword>
<proteinExistence type="predicted"/>
<reference evidence="7" key="1">
    <citation type="submission" date="2023-07" db="EMBL/GenBank/DDBJ databases">
        <title>draft genome sequence of fig (Ficus carica).</title>
        <authorList>
            <person name="Takahashi T."/>
            <person name="Nishimura K."/>
        </authorList>
    </citation>
    <scope>NUCLEOTIDE SEQUENCE</scope>
</reference>
<feature type="compositionally biased region" description="Low complexity" evidence="3">
    <location>
        <begin position="260"/>
        <end position="269"/>
    </location>
</feature>
<dbReference type="CDD" id="cd23509">
    <property type="entry name" value="Gnk2-like"/>
    <property type="match status" value="2"/>
</dbReference>
<evidence type="ECO:0000256" key="5">
    <source>
        <dbReference type="SAM" id="SignalP"/>
    </source>
</evidence>
<evidence type="ECO:0000256" key="3">
    <source>
        <dbReference type="SAM" id="MobiDB-lite"/>
    </source>
</evidence>